<keyword evidence="10" id="KW-0326">Glycosidase</keyword>
<reference evidence="15" key="1">
    <citation type="submission" date="2021-06" db="EMBL/GenBank/DDBJ databases">
        <authorList>
            <person name="Kallberg Y."/>
            <person name="Tangrot J."/>
            <person name="Rosling A."/>
        </authorList>
    </citation>
    <scope>NUCLEOTIDE SEQUENCE</scope>
    <source>
        <strain evidence="15">CL551</strain>
    </source>
</reference>
<dbReference type="EMBL" id="CAJVPV010005492">
    <property type="protein sequence ID" value="CAG8591737.1"/>
    <property type="molecule type" value="Genomic_DNA"/>
</dbReference>
<dbReference type="GO" id="GO:0034039">
    <property type="term" value="F:8-oxo-7,8-dihydroguanine DNA N-glycosylase activity"/>
    <property type="evidence" value="ECO:0007669"/>
    <property type="project" value="TreeGrafter"/>
</dbReference>
<dbReference type="InterPro" id="IPR003265">
    <property type="entry name" value="HhH-GPD_domain"/>
</dbReference>
<dbReference type="GO" id="GO:0006285">
    <property type="term" value="P:base-excision repair, AP site formation"/>
    <property type="evidence" value="ECO:0007669"/>
    <property type="project" value="TreeGrafter"/>
</dbReference>
<comment type="caution">
    <text evidence="15">The sequence shown here is derived from an EMBL/GenBank/DDBJ whole genome shotgun (WGS) entry which is preliminary data.</text>
</comment>
<dbReference type="Pfam" id="PF00730">
    <property type="entry name" value="HhH-GPD"/>
    <property type="match status" value="1"/>
</dbReference>
<evidence type="ECO:0000256" key="4">
    <source>
        <dbReference type="ARBA" id="ARBA00022763"/>
    </source>
</evidence>
<dbReference type="PANTHER" id="PTHR10242:SF2">
    <property type="entry name" value="N-GLYCOSYLASE_DNA LYASE"/>
    <property type="match status" value="1"/>
</dbReference>
<dbReference type="CDD" id="cd00056">
    <property type="entry name" value="ENDO3c"/>
    <property type="match status" value="1"/>
</dbReference>
<dbReference type="Proteomes" id="UP000789342">
    <property type="component" value="Unassembled WGS sequence"/>
</dbReference>
<dbReference type="OrthoDB" id="238681at2759"/>
<dbReference type="Gene3D" id="1.10.1670.10">
    <property type="entry name" value="Helix-hairpin-Helix base-excision DNA repair enzymes (C-terminal)"/>
    <property type="match status" value="1"/>
</dbReference>
<dbReference type="SUPFAM" id="SSF55945">
    <property type="entry name" value="TATA-box binding protein-like"/>
    <property type="match status" value="1"/>
</dbReference>
<dbReference type="GO" id="GO:0006289">
    <property type="term" value="P:nucleotide-excision repair"/>
    <property type="evidence" value="ECO:0007669"/>
    <property type="project" value="InterPro"/>
</dbReference>
<evidence type="ECO:0000256" key="9">
    <source>
        <dbReference type="ARBA" id="ARBA00023268"/>
    </source>
</evidence>
<keyword evidence="16" id="KW-1185">Reference proteome</keyword>
<evidence type="ECO:0000256" key="2">
    <source>
        <dbReference type="ARBA" id="ARBA00010679"/>
    </source>
</evidence>
<evidence type="ECO:0000256" key="6">
    <source>
        <dbReference type="ARBA" id="ARBA00023204"/>
    </source>
</evidence>
<gene>
    <name evidence="15" type="ORF">AMORRO_LOCUS7377</name>
</gene>
<comment type="function">
    <text evidence="11">DNA repair enzyme that incises DNA at 8-oxoG residues. Excises 7,8-dihydro-8-oxoguanine and 2,6-diamino-4-hydroxy-5-N-methylformamidopyrimidine (FAPY) from damaged DNA. Has a beta-lyase activity that nicks DNA 3' to the lesion.</text>
</comment>
<sequence length="354" mass="41384">MSVWCSLKAIPEELRLDTTLKCGQSFRWKLSGENEWSCAFKGKLITLRQTATGVEYRTYFHSDFQTSSQDKITVEKQRQREIDQEYKEIHEFLVDYFQLHVNLRERYDQWSLMDKHFARIANQFPGIRILRQDPVENVICFICSTNNNIARISQMIEKLCRKYGQKVYTLDGQEYFDFPTLDKLVSPKVEEELQQLGFGYRARYIAQTARILKEKYPDGEQWLHSLRKLEYKDARAALLQLTGVGPKVADCVCLMSLDKNDAIPVDTHVWQIAKREYGFGGKGETRNMKTLTSRLYEAVGDHFRKLFGDYSGWAHSVLFTADLKAFEDRQNNLGKLKPTTLTSELTINNKRRRL</sequence>
<dbReference type="Gene3D" id="3.30.310.40">
    <property type="match status" value="1"/>
</dbReference>
<evidence type="ECO:0000256" key="7">
    <source>
        <dbReference type="ARBA" id="ARBA00023239"/>
    </source>
</evidence>
<dbReference type="SUPFAM" id="SSF48150">
    <property type="entry name" value="DNA-glycosylase"/>
    <property type="match status" value="1"/>
</dbReference>
<evidence type="ECO:0000256" key="11">
    <source>
        <dbReference type="ARBA" id="ARBA00025652"/>
    </source>
</evidence>
<name>A0A9N9C798_9GLOM</name>
<comment type="catalytic activity">
    <reaction evidence="12">
        <text>2'-deoxyribonucleotide-(2'-deoxyribose 5'-phosphate)-2'-deoxyribonucleotide-DNA = a 3'-end 2'-deoxyribonucleotide-(2,3-dehydro-2,3-deoxyribose 5'-phosphate)-DNA + a 5'-end 5'-phospho-2'-deoxyribonucleoside-DNA + H(+)</text>
        <dbReference type="Rhea" id="RHEA:66592"/>
        <dbReference type="Rhea" id="RHEA-COMP:13180"/>
        <dbReference type="Rhea" id="RHEA-COMP:16897"/>
        <dbReference type="Rhea" id="RHEA-COMP:17067"/>
        <dbReference type="ChEBI" id="CHEBI:15378"/>
        <dbReference type="ChEBI" id="CHEBI:136412"/>
        <dbReference type="ChEBI" id="CHEBI:157695"/>
        <dbReference type="ChEBI" id="CHEBI:167181"/>
        <dbReference type="EC" id="4.2.99.18"/>
    </reaction>
</comment>
<evidence type="ECO:0000313" key="15">
    <source>
        <dbReference type="EMBL" id="CAG8591737.1"/>
    </source>
</evidence>
<feature type="domain" description="HhH-GPD" evidence="14">
    <location>
        <begin position="143"/>
        <end position="323"/>
    </location>
</feature>
<dbReference type="InterPro" id="IPR023170">
    <property type="entry name" value="HhH_base_excis_C"/>
</dbReference>
<keyword evidence="7" id="KW-0456">Lyase</keyword>
<evidence type="ECO:0000313" key="16">
    <source>
        <dbReference type="Proteomes" id="UP000789342"/>
    </source>
</evidence>
<dbReference type="InterPro" id="IPR012904">
    <property type="entry name" value="OGG_N"/>
</dbReference>
<dbReference type="GO" id="GO:0003684">
    <property type="term" value="F:damaged DNA binding"/>
    <property type="evidence" value="ECO:0007669"/>
    <property type="project" value="InterPro"/>
</dbReference>
<keyword evidence="4" id="KW-0227">DNA damage</keyword>
<protein>
    <recommendedName>
        <fullName evidence="13">N-glycosylase/DNA lyase</fullName>
        <ecNumber evidence="3">4.2.99.18</ecNumber>
    </recommendedName>
</protein>
<dbReference type="GO" id="GO:0005634">
    <property type="term" value="C:nucleus"/>
    <property type="evidence" value="ECO:0007669"/>
    <property type="project" value="UniProtKB-SubCell"/>
</dbReference>
<keyword evidence="6" id="KW-0234">DNA repair</keyword>
<dbReference type="SMART" id="SM00478">
    <property type="entry name" value="ENDO3c"/>
    <property type="match status" value="1"/>
</dbReference>
<dbReference type="AlphaFoldDB" id="A0A9N9C798"/>
<evidence type="ECO:0000256" key="13">
    <source>
        <dbReference type="ARBA" id="ARBA00073127"/>
    </source>
</evidence>
<dbReference type="EC" id="4.2.99.18" evidence="3"/>
<evidence type="ECO:0000256" key="8">
    <source>
        <dbReference type="ARBA" id="ARBA00023242"/>
    </source>
</evidence>
<dbReference type="FunFam" id="1.10.340.30:FF:000006">
    <property type="entry name" value="N-glycosylase/DNA lyase isoform X2"/>
    <property type="match status" value="1"/>
</dbReference>
<dbReference type="InterPro" id="IPR011257">
    <property type="entry name" value="DNA_glycosylase"/>
</dbReference>
<keyword evidence="5" id="KW-0378">Hydrolase</keyword>
<evidence type="ECO:0000256" key="12">
    <source>
        <dbReference type="ARBA" id="ARBA00044632"/>
    </source>
</evidence>
<comment type="subcellular location">
    <subcellularLocation>
        <location evidence="1">Nucleus</location>
    </subcellularLocation>
</comment>
<dbReference type="PANTHER" id="PTHR10242">
    <property type="entry name" value="8-OXOGUANINE DNA GLYCOSYLASE"/>
    <property type="match status" value="1"/>
</dbReference>
<dbReference type="GO" id="GO:0140078">
    <property type="term" value="F:class I DNA-(apurinic or apyrimidinic site) endonuclease activity"/>
    <property type="evidence" value="ECO:0007669"/>
    <property type="project" value="UniProtKB-EC"/>
</dbReference>
<dbReference type="FunFam" id="1.10.1670.10:FF:000005">
    <property type="entry name" value="N-glycosylase/DNA lyase OGG1"/>
    <property type="match status" value="1"/>
</dbReference>
<dbReference type="InterPro" id="IPR052054">
    <property type="entry name" value="Oxidative_DNA_repair_enzyme"/>
</dbReference>
<evidence type="ECO:0000256" key="10">
    <source>
        <dbReference type="ARBA" id="ARBA00023295"/>
    </source>
</evidence>
<dbReference type="Gene3D" id="1.10.340.30">
    <property type="entry name" value="Hypothetical protein, domain 2"/>
    <property type="match status" value="1"/>
</dbReference>
<dbReference type="Pfam" id="PF07934">
    <property type="entry name" value="OGG_N"/>
    <property type="match status" value="1"/>
</dbReference>
<evidence type="ECO:0000256" key="3">
    <source>
        <dbReference type="ARBA" id="ARBA00012720"/>
    </source>
</evidence>
<accession>A0A9N9C798</accession>
<proteinExistence type="inferred from homology"/>
<organism evidence="15 16">
    <name type="scientific">Acaulospora morrowiae</name>
    <dbReference type="NCBI Taxonomy" id="94023"/>
    <lineage>
        <taxon>Eukaryota</taxon>
        <taxon>Fungi</taxon>
        <taxon>Fungi incertae sedis</taxon>
        <taxon>Mucoromycota</taxon>
        <taxon>Glomeromycotina</taxon>
        <taxon>Glomeromycetes</taxon>
        <taxon>Diversisporales</taxon>
        <taxon>Acaulosporaceae</taxon>
        <taxon>Acaulospora</taxon>
    </lineage>
</organism>
<keyword evidence="8" id="KW-0539">Nucleus</keyword>
<keyword evidence="9" id="KW-0511">Multifunctional enzyme</keyword>
<evidence type="ECO:0000256" key="1">
    <source>
        <dbReference type="ARBA" id="ARBA00004123"/>
    </source>
</evidence>
<comment type="similarity">
    <text evidence="2">Belongs to the type-1 OGG1 family.</text>
</comment>
<evidence type="ECO:0000256" key="5">
    <source>
        <dbReference type="ARBA" id="ARBA00022801"/>
    </source>
</evidence>
<evidence type="ECO:0000259" key="14">
    <source>
        <dbReference type="SMART" id="SM00478"/>
    </source>
</evidence>